<feature type="chain" id="PRO_5016611761" description="Peptidyl-prolyl cis-trans isomerase" evidence="7">
    <location>
        <begin position="22"/>
        <end position="226"/>
    </location>
</feature>
<evidence type="ECO:0000256" key="6">
    <source>
        <dbReference type="RuleBase" id="RU003915"/>
    </source>
</evidence>
<dbReference type="OrthoDB" id="9814548at2"/>
<evidence type="ECO:0000313" key="10">
    <source>
        <dbReference type="Proteomes" id="UP000253250"/>
    </source>
</evidence>
<reference evidence="9 10" key="1">
    <citation type="submission" date="2018-02" db="EMBL/GenBank/DDBJ databases">
        <title>Insights into the biology of acidophilic members of the Acidiferrobacteraceae family derived from comparative genomic analyses.</title>
        <authorList>
            <person name="Issotta F."/>
            <person name="Thyssen C."/>
            <person name="Mena C."/>
            <person name="Moya A."/>
            <person name="Bellenberg S."/>
            <person name="Sproer C."/>
            <person name="Covarrubias P.C."/>
            <person name="Sand W."/>
            <person name="Quatrini R."/>
            <person name="Vera M."/>
        </authorList>
    </citation>
    <scope>NUCLEOTIDE SEQUENCE [LARGE SCALE GENOMIC DNA]</scope>
    <source>
        <strain evidence="10">m-1</strain>
    </source>
</reference>
<evidence type="ECO:0000259" key="8">
    <source>
        <dbReference type="PROSITE" id="PS50059"/>
    </source>
</evidence>
<dbReference type="PANTHER" id="PTHR43811">
    <property type="entry name" value="FKBP-TYPE PEPTIDYL-PROLYL CIS-TRANS ISOMERASE FKPA"/>
    <property type="match status" value="1"/>
</dbReference>
<evidence type="ECO:0000256" key="2">
    <source>
        <dbReference type="ARBA" id="ARBA00006577"/>
    </source>
</evidence>
<dbReference type="PANTHER" id="PTHR43811:SF23">
    <property type="entry name" value="FKBP-TYPE 22 KDA PEPTIDYL-PROLYL CIS-TRANS ISOMERASE"/>
    <property type="match status" value="1"/>
</dbReference>
<name>A0A368HJK6_9GAMM</name>
<sequence length="226" mass="24242">MHKRYAALAAIGCLLAAPVMAKGLSPQAQLSYSLGYQFGENLRNNGIPVEPDIFTRAISDALKGAKPLLPPAQMASVVAKFQKQMQAHNIAMLKALGAREQAAGRAFRAKYAKKPGVKILPGGVEYKVLTEGHGPRPTLQDTIKADYWGRFINGRLFATNQKTGKPAVFPLNGLIAGLKEALVLMPVGSTWQIVVPGHLAYGPQGRPAIPPNTTLVFTMHLLGIVK</sequence>
<comment type="caution">
    <text evidence="9">The sequence shown here is derived from an EMBL/GenBank/DDBJ whole genome shotgun (WGS) entry which is preliminary data.</text>
</comment>
<evidence type="ECO:0000256" key="4">
    <source>
        <dbReference type="ARBA" id="ARBA00023235"/>
    </source>
</evidence>
<comment type="similarity">
    <text evidence="2 6">Belongs to the FKBP-type PPIase family.</text>
</comment>
<gene>
    <name evidence="9" type="ORF">C4900_02280</name>
</gene>
<dbReference type="Pfam" id="PF01346">
    <property type="entry name" value="FKBP_N"/>
    <property type="match status" value="1"/>
</dbReference>
<dbReference type="Proteomes" id="UP000253250">
    <property type="component" value="Unassembled WGS sequence"/>
</dbReference>
<evidence type="ECO:0000256" key="7">
    <source>
        <dbReference type="SAM" id="SignalP"/>
    </source>
</evidence>
<evidence type="ECO:0000256" key="3">
    <source>
        <dbReference type="ARBA" id="ARBA00023110"/>
    </source>
</evidence>
<dbReference type="GO" id="GO:0003755">
    <property type="term" value="F:peptidyl-prolyl cis-trans isomerase activity"/>
    <property type="evidence" value="ECO:0007669"/>
    <property type="project" value="UniProtKB-UniRule"/>
</dbReference>
<organism evidence="9 10">
    <name type="scientific">Acidiferrobacter thiooxydans</name>
    <dbReference type="NCBI Taxonomy" id="163359"/>
    <lineage>
        <taxon>Bacteria</taxon>
        <taxon>Pseudomonadati</taxon>
        <taxon>Pseudomonadota</taxon>
        <taxon>Gammaproteobacteria</taxon>
        <taxon>Acidiferrobacterales</taxon>
        <taxon>Acidiferrobacteraceae</taxon>
        <taxon>Acidiferrobacter</taxon>
    </lineage>
</organism>
<keyword evidence="10" id="KW-1185">Reference proteome</keyword>
<dbReference type="PROSITE" id="PS50059">
    <property type="entry name" value="FKBP_PPIASE"/>
    <property type="match status" value="1"/>
</dbReference>
<evidence type="ECO:0000256" key="1">
    <source>
        <dbReference type="ARBA" id="ARBA00000971"/>
    </source>
</evidence>
<dbReference type="InterPro" id="IPR001179">
    <property type="entry name" value="PPIase_FKBP_dom"/>
</dbReference>
<dbReference type="InterPro" id="IPR000774">
    <property type="entry name" value="PPIase_FKBP_N"/>
</dbReference>
<dbReference type="Gene3D" id="3.10.50.40">
    <property type="match status" value="1"/>
</dbReference>
<feature type="domain" description="PPIase FKBP-type" evidence="8">
    <location>
        <begin position="140"/>
        <end position="225"/>
    </location>
</feature>
<keyword evidence="7" id="KW-0732">Signal</keyword>
<dbReference type="InterPro" id="IPR036944">
    <property type="entry name" value="PPIase_FKBP_N_sf"/>
</dbReference>
<feature type="signal peptide" evidence="7">
    <location>
        <begin position="1"/>
        <end position="21"/>
    </location>
</feature>
<dbReference type="EMBL" id="PSYR01000001">
    <property type="protein sequence ID" value="RCN58629.1"/>
    <property type="molecule type" value="Genomic_DNA"/>
</dbReference>
<dbReference type="RefSeq" id="WP_114282249.1">
    <property type="nucleotide sequence ID" value="NZ_PSYR01000001.1"/>
</dbReference>
<proteinExistence type="inferred from homology"/>
<protein>
    <recommendedName>
        <fullName evidence="6">Peptidyl-prolyl cis-trans isomerase</fullName>
        <ecNumber evidence="6">5.2.1.8</ecNumber>
    </recommendedName>
</protein>
<accession>A0A368HJK6</accession>
<dbReference type="Pfam" id="PF00254">
    <property type="entry name" value="FKBP_C"/>
    <property type="match status" value="1"/>
</dbReference>
<dbReference type="InterPro" id="IPR046357">
    <property type="entry name" value="PPIase_dom_sf"/>
</dbReference>
<dbReference type="SUPFAM" id="SSF54534">
    <property type="entry name" value="FKBP-like"/>
    <property type="match status" value="1"/>
</dbReference>
<dbReference type="GO" id="GO:0006457">
    <property type="term" value="P:protein folding"/>
    <property type="evidence" value="ECO:0007669"/>
    <property type="project" value="InterPro"/>
</dbReference>
<dbReference type="AlphaFoldDB" id="A0A368HJK6"/>
<evidence type="ECO:0000256" key="5">
    <source>
        <dbReference type="PROSITE-ProRule" id="PRU00277"/>
    </source>
</evidence>
<keyword evidence="3 5" id="KW-0697">Rotamase</keyword>
<keyword evidence="4 5" id="KW-0413">Isomerase</keyword>
<comment type="catalytic activity">
    <reaction evidence="1 5 6">
        <text>[protein]-peptidylproline (omega=180) = [protein]-peptidylproline (omega=0)</text>
        <dbReference type="Rhea" id="RHEA:16237"/>
        <dbReference type="Rhea" id="RHEA-COMP:10747"/>
        <dbReference type="Rhea" id="RHEA-COMP:10748"/>
        <dbReference type="ChEBI" id="CHEBI:83833"/>
        <dbReference type="ChEBI" id="CHEBI:83834"/>
        <dbReference type="EC" id="5.2.1.8"/>
    </reaction>
</comment>
<dbReference type="Gene3D" id="1.10.287.460">
    <property type="entry name" value="Peptidyl-prolyl cis-trans isomerase, FKBP-type, N-terminal domain"/>
    <property type="match status" value="1"/>
</dbReference>
<evidence type="ECO:0000313" key="9">
    <source>
        <dbReference type="EMBL" id="RCN58629.1"/>
    </source>
</evidence>
<dbReference type="EC" id="5.2.1.8" evidence="6"/>